<dbReference type="InterPro" id="IPR035649">
    <property type="entry name" value="EFG_V"/>
</dbReference>
<evidence type="ECO:0000256" key="1">
    <source>
        <dbReference type="ARBA" id="ARBA00022741"/>
    </source>
</evidence>
<keyword evidence="1" id="KW-0547">Nucleotide-binding</keyword>
<sequence>GSMAFQAAAEKAQPVILEPVMQVDVFTPDEFLGDVIGDLNQRRGHILGIEPAGRNQRVRALVPQAELYKYATALRSLTQGRATHTRTFHAYEEVPGHEVPHVVESAKKEREELASTR</sequence>
<feature type="non-terminal residue" evidence="7">
    <location>
        <position position="1"/>
    </location>
</feature>
<evidence type="ECO:0000256" key="3">
    <source>
        <dbReference type="ARBA" id="ARBA00022917"/>
    </source>
</evidence>
<accession>A0A6J4M324</accession>
<dbReference type="Pfam" id="PF00679">
    <property type="entry name" value="EFG_C"/>
    <property type="match status" value="1"/>
</dbReference>
<keyword evidence="3" id="KW-0648">Protein biosynthesis</keyword>
<dbReference type="GO" id="GO:0005525">
    <property type="term" value="F:GTP binding"/>
    <property type="evidence" value="ECO:0007669"/>
    <property type="project" value="UniProtKB-KW"/>
</dbReference>
<reference evidence="7" key="1">
    <citation type="submission" date="2020-02" db="EMBL/GenBank/DDBJ databases">
        <authorList>
            <person name="Meier V. D."/>
        </authorList>
    </citation>
    <scope>NUCLEOTIDE SEQUENCE</scope>
    <source>
        <strain evidence="7">AVDCRST_MAG89</strain>
    </source>
</reference>
<dbReference type="FunFam" id="3.30.70.240:FF:000001">
    <property type="entry name" value="Elongation factor G"/>
    <property type="match status" value="1"/>
</dbReference>
<dbReference type="EMBL" id="CADCTV010000628">
    <property type="protein sequence ID" value="CAA9348654.1"/>
    <property type="molecule type" value="Genomic_DNA"/>
</dbReference>
<dbReference type="SMART" id="SM00838">
    <property type="entry name" value="EFG_C"/>
    <property type="match status" value="1"/>
</dbReference>
<dbReference type="GO" id="GO:0003746">
    <property type="term" value="F:translation elongation factor activity"/>
    <property type="evidence" value="ECO:0007669"/>
    <property type="project" value="UniProtKB-KW"/>
</dbReference>
<evidence type="ECO:0000256" key="2">
    <source>
        <dbReference type="ARBA" id="ARBA00022768"/>
    </source>
</evidence>
<evidence type="ECO:0000256" key="5">
    <source>
        <dbReference type="ARBA" id="ARBA00024731"/>
    </source>
</evidence>
<dbReference type="InterPro" id="IPR035647">
    <property type="entry name" value="EFG_III/V"/>
</dbReference>
<name>A0A6J4M324_9BACT</name>
<evidence type="ECO:0000313" key="7">
    <source>
        <dbReference type="EMBL" id="CAA9348654.1"/>
    </source>
</evidence>
<dbReference type="PANTHER" id="PTHR43261">
    <property type="entry name" value="TRANSLATION ELONGATION FACTOR G-RELATED"/>
    <property type="match status" value="1"/>
</dbReference>
<evidence type="ECO:0000259" key="6">
    <source>
        <dbReference type="SMART" id="SM00838"/>
    </source>
</evidence>
<gene>
    <name evidence="7" type="ORF">AVDCRST_MAG89-3004</name>
</gene>
<proteinExistence type="predicted"/>
<keyword evidence="2 7" id="KW-0251">Elongation factor</keyword>
<organism evidence="7">
    <name type="scientific">uncultured Gemmatimonadota bacterium</name>
    <dbReference type="NCBI Taxonomy" id="203437"/>
    <lineage>
        <taxon>Bacteria</taxon>
        <taxon>Pseudomonadati</taxon>
        <taxon>Gemmatimonadota</taxon>
        <taxon>environmental samples</taxon>
    </lineage>
</organism>
<dbReference type="Gene3D" id="3.30.70.240">
    <property type="match status" value="1"/>
</dbReference>
<dbReference type="CDD" id="cd03713">
    <property type="entry name" value="EFG_mtEFG_C"/>
    <property type="match status" value="1"/>
</dbReference>
<evidence type="ECO:0000256" key="4">
    <source>
        <dbReference type="ARBA" id="ARBA00023134"/>
    </source>
</evidence>
<dbReference type="AlphaFoldDB" id="A0A6J4M324"/>
<comment type="function">
    <text evidence="5">Catalyzes the GTP-dependent ribosomal translocation step during translation elongation. During this step, the ribosome changes from the pre-translocational (PRE) to the post-translocational (POST) state as the newly formed A-site-bound peptidyl-tRNA and P-site-bound deacylated tRNA move to the P and E sites, respectively. Catalyzes the coordinated movement of the two tRNA molecules, the mRNA and conformational changes in the ribosome.</text>
</comment>
<feature type="domain" description="Elongation factor EFG" evidence="6">
    <location>
        <begin position="15"/>
        <end position="102"/>
    </location>
</feature>
<keyword evidence="4" id="KW-0342">GTP-binding</keyword>
<dbReference type="PANTHER" id="PTHR43261:SF1">
    <property type="entry name" value="RIBOSOME-RELEASING FACTOR 2, MITOCHONDRIAL"/>
    <property type="match status" value="1"/>
</dbReference>
<dbReference type="InterPro" id="IPR000640">
    <property type="entry name" value="EFG_V-like"/>
</dbReference>
<dbReference type="GO" id="GO:0032790">
    <property type="term" value="P:ribosome disassembly"/>
    <property type="evidence" value="ECO:0007669"/>
    <property type="project" value="TreeGrafter"/>
</dbReference>
<protein>
    <submittedName>
        <fullName evidence="7">Translation elongation factor G</fullName>
    </submittedName>
</protein>
<dbReference type="SUPFAM" id="SSF54980">
    <property type="entry name" value="EF-G C-terminal domain-like"/>
    <property type="match status" value="1"/>
</dbReference>